<feature type="chain" id="PRO_5045475894" evidence="1">
    <location>
        <begin position="18"/>
        <end position="139"/>
    </location>
</feature>
<accession>A0ABR0E763</accession>
<organism evidence="2 3">
    <name type="scientific">Zasmidium cellare</name>
    <name type="common">Wine cellar mold</name>
    <name type="synonym">Racodium cellare</name>
    <dbReference type="NCBI Taxonomy" id="395010"/>
    <lineage>
        <taxon>Eukaryota</taxon>
        <taxon>Fungi</taxon>
        <taxon>Dikarya</taxon>
        <taxon>Ascomycota</taxon>
        <taxon>Pezizomycotina</taxon>
        <taxon>Dothideomycetes</taxon>
        <taxon>Dothideomycetidae</taxon>
        <taxon>Mycosphaerellales</taxon>
        <taxon>Mycosphaerellaceae</taxon>
        <taxon>Zasmidium</taxon>
    </lineage>
</organism>
<dbReference type="EMBL" id="JAXOVC010000009">
    <property type="protein sequence ID" value="KAK4497205.1"/>
    <property type="molecule type" value="Genomic_DNA"/>
</dbReference>
<evidence type="ECO:0000313" key="2">
    <source>
        <dbReference type="EMBL" id="KAK4497205.1"/>
    </source>
</evidence>
<reference evidence="2 3" key="1">
    <citation type="journal article" date="2023" name="G3 (Bethesda)">
        <title>A chromosome-level genome assembly of Zasmidium syzygii isolated from banana leaves.</title>
        <authorList>
            <person name="van Westerhoven A.C."/>
            <person name="Mehrabi R."/>
            <person name="Talebi R."/>
            <person name="Steentjes M.B.F."/>
            <person name="Corcolon B."/>
            <person name="Chong P.A."/>
            <person name="Kema G.H.J."/>
            <person name="Seidl M.F."/>
        </authorList>
    </citation>
    <scope>NUCLEOTIDE SEQUENCE [LARGE SCALE GENOMIC DNA]</scope>
    <source>
        <strain evidence="2 3">P124</strain>
    </source>
</reference>
<keyword evidence="3" id="KW-1185">Reference proteome</keyword>
<comment type="caution">
    <text evidence="2">The sequence shown here is derived from an EMBL/GenBank/DDBJ whole genome shotgun (WGS) entry which is preliminary data.</text>
</comment>
<name>A0ABR0E763_ZASCE</name>
<proteinExistence type="predicted"/>
<gene>
    <name evidence="2" type="ORF">PRZ48_011655</name>
</gene>
<keyword evidence="1" id="KW-0732">Signal</keyword>
<dbReference type="Proteomes" id="UP001305779">
    <property type="component" value="Unassembled WGS sequence"/>
</dbReference>
<sequence>MLLVALLVAVLSPLASTWSLAIYDSDECKPSSYYSYGPVIDPESFVSECTRVGTVSDNTVCSFSRDGGLTSEPCDYQLDISGNSPFGWSFPDDTTCYFGYDSNCTFDTTYLYTSQICADFPFPKPEGGYNLYFMCGLDF</sequence>
<feature type="signal peptide" evidence="1">
    <location>
        <begin position="1"/>
        <end position="17"/>
    </location>
</feature>
<protein>
    <submittedName>
        <fullName evidence="2">Uncharacterized protein</fullName>
    </submittedName>
</protein>
<evidence type="ECO:0000256" key="1">
    <source>
        <dbReference type="SAM" id="SignalP"/>
    </source>
</evidence>
<evidence type="ECO:0000313" key="3">
    <source>
        <dbReference type="Proteomes" id="UP001305779"/>
    </source>
</evidence>